<evidence type="ECO:0000313" key="3">
    <source>
        <dbReference type="Proteomes" id="UP000233654"/>
    </source>
</evidence>
<protein>
    <submittedName>
        <fullName evidence="2">Secondary thiamine-phosphate synthase enzyme</fullName>
    </submittedName>
</protein>
<name>A0A2N3G640_9ACTN</name>
<dbReference type="PIRSF" id="PIRSF004681">
    <property type="entry name" value="UCP004681"/>
    <property type="match status" value="1"/>
</dbReference>
<dbReference type="PANTHER" id="PTHR30615:SF8">
    <property type="entry name" value="UPF0047 PROTEIN C4A8.02C"/>
    <property type="match status" value="1"/>
</dbReference>
<dbReference type="Gene3D" id="2.60.120.460">
    <property type="entry name" value="YjbQ-like"/>
    <property type="match status" value="1"/>
</dbReference>
<comment type="caution">
    <text evidence="2">The sequence shown here is derived from an EMBL/GenBank/DDBJ whole genome shotgun (WGS) entry which is preliminary data.</text>
</comment>
<dbReference type="SUPFAM" id="SSF111038">
    <property type="entry name" value="YjbQ-like"/>
    <property type="match status" value="1"/>
</dbReference>
<dbReference type="EMBL" id="PHEX01000029">
    <property type="protein sequence ID" value="PKQ28173.1"/>
    <property type="molecule type" value="Genomic_DNA"/>
</dbReference>
<dbReference type="InterPro" id="IPR001602">
    <property type="entry name" value="UPF0047_YjbQ-like"/>
</dbReference>
<reference evidence="2 3" key="1">
    <citation type="journal article" date="2017" name="ISME J.">
        <title>Potential for microbial H2 and metal transformations associated with novel bacteria and archaea in deep terrestrial subsurface sediments.</title>
        <authorList>
            <person name="Hernsdorf A.W."/>
            <person name="Amano Y."/>
            <person name="Miyakawa K."/>
            <person name="Ise K."/>
            <person name="Suzuki Y."/>
            <person name="Anantharaman K."/>
            <person name="Probst A."/>
            <person name="Burstein D."/>
            <person name="Thomas B.C."/>
            <person name="Banfield J.F."/>
        </authorList>
    </citation>
    <scope>NUCLEOTIDE SEQUENCE [LARGE SCALE GENOMIC DNA]</scope>
    <source>
        <strain evidence="2">HGW-Actinobacteria-3</strain>
    </source>
</reference>
<dbReference type="InterPro" id="IPR035917">
    <property type="entry name" value="YjbQ-like_sf"/>
</dbReference>
<proteinExistence type="inferred from homology"/>
<dbReference type="Proteomes" id="UP000233654">
    <property type="component" value="Unassembled WGS sequence"/>
</dbReference>
<evidence type="ECO:0000256" key="1">
    <source>
        <dbReference type="ARBA" id="ARBA00005534"/>
    </source>
</evidence>
<dbReference type="NCBIfam" id="TIGR00149">
    <property type="entry name" value="TIGR00149_YjbQ"/>
    <property type="match status" value="1"/>
</dbReference>
<organism evidence="2 3">
    <name type="scientific">Candidatus Anoxymicrobium japonicum</name>
    <dbReference type="NCBI Taxonomy" id="2013648"/>
    <lineage>
        <taxon>Bacteria</taxon>
        <taxon>Bacillati</taxon>
        <taxon>Actinomycetota</taxon>
        <taxon>Candidatus Geothermincolia</taxon>
        <taxon>Candidatus Geothermincolales</taxon>
        <taxon>Candidatus Anoxymicrobiaceae</taxon>
        <taxon>Candidatus Anoxymicrobium</taxon>
    </lineage>
</organism>
<accession>A0A2N3G640</accession>
<evidence type="ECO:0000313" key="2">
    <source>
        <dbReference type="EMBL" id="PKQ28173.1"/>
    </source>
</evidence>
<dbReference type="PANTHER" id="PTHR30615">
    <property type="entry name" value="UNCHARACTERIZED PROTEIN YJBQ-RELATED"/>
    <property type="match status" value="1"/>
</dbReference>
<sequence>MSVVREGFTVSTRGDADVVDVTSSVSEAVRRSGVHSGIVTIFVPGSTGAVTTIEYEPGLVEDIDEAFDRLAPRELEYHHNQRWHDGNGHSHVRASLMGPSLTVPFTSGKLEIGIWQQIVLVDFDNRPRERDIVCQVLGE</sequence>
<dbReference type="Pfam" id="PF01894">
    <property type="entry name" value="YjbQ"/>
    <property type="match status" value="1"/>
</dbReference>
<gene>
    <name evidence="2" type="ORF">CVT63_04200</name>
</gene>
<dbReference type="AlphaFoldDB" id="A0A2N3G640"/>
<comment type="similarity">
    <text evidence="1">Belongs to the UPF0047 family.</text>
</comment>